<dbReference type="Proteomes" id="UP000568022">
    <property type="component" value="Unassembled WGS sequence"/>
</dbReference>
<dbReference type="InterPro" id="IPR011044">
    <property type="entry name" value="Quino_amine_DH_bsu"/>
</dbReference>
<dbReference type="SUPFAM" id="SSF50969">
    <property type="entry name" value="YVTN repeat-like/Quinoprotein amine dehydrogenase"/>
    <property type="match status" value="1"/>
</dbReference>
<feature type="region of interest" description="Disordered" evidence="1">
    <location>
        <begin position="62"/>
        <end position="81"/>
    </location>
</feature>
<proteinExistence type="predicted"/>
<evidence type="ECO:0000313" key="3">
    <source>
        <dbReference type="Proteomes" id="UP000568022"/>
    </source>
</evidence>
<gene>
    <name evidence="2" type="ORF">FHS32_002440</name>
</gene>
<evidence type="ECO:0008006" key="4">
    <source>
        <dbReference type="Google" id="ProtNLM"/>
    </source>
</evidence>
<accession>A0A7W8BLR5</accession>
<sequence length="81" mass="8618">MDGAPRRGGTPWEGVQRRAVAASPDSDWVAVTRGGHGEVHLVDAETGREATRLRLSTPLRHGGHLVLRTRSDGADGDPVGR</sequence>
<evidence type="ECO:0000256" key="1">
    <source>
        <dbReference type="SAM" id="MobiDB-lite"/>
    </source>
</evidence>
<comment type="caution">
    <text evidence="2">The sequence shown here is derived from an EMBL/GenBank/DDBJ whole genome shotgun (WGS) entry which is preliminary data.</text>
</comment>
<keyword evidence="3" id="KW-1185">Reference proteome</keyword>
<protein>
    <recommendedName>
        <fullName evidence="4">S9 family peptidase</fullName>
    </recommendedName>
</protein>
<dbReference type="EMBL" id="JACHJE010000005">
    <property type="protein sequence ID" value="MBB5125706.1"/>
    <property type="molecule type" value="Genomic_DNA"/>
</dbReference>
<reference evidence="2 3" key="1">
    <citation type="submission" date="2020-08" db="EMBL/GenBank/DDBJ databases">
        <title>Genomic Encyclopedia of Type Strains, Phase III (KMG-III): the genomes of soil and plant-associated and newly described type strains.</title>
        <authorList>
            <person name="Whitman W."/>
        </authorList>
    </citation>
    <scope>NUCLEOTIDE SEQUENCE [LARGE SCALE GENOMIC DNA]</scope>
    <source>
        <strain evidence="2 3">CECT 3226</strain>
    </source>
</reference>
<feature type="region of interest" description="Disordered" evidence="1">
    <location>
        <begin position="1"/>
        <end position="26"/>
    </location>
</feature>
<dbReference type="AlphaFoldDB" id="A0A7W8BLR5"/>
<feature type="compositionally biased region" description="Basic and acidic residues" evidence="1">
    <location>
        <begin position="69"/>
        <end position="81"/>
    </location>
</feature>
<organism evidence="2 3">
    <name type="scientific">Streptomyces griseoloalbus</name>
    <dbReference type="NCBI Taxonomy" id="67303"/>
    <lineage>
        <taxon>Bacteria</taxon>
        <taxon>Bacillati</taxon>
        <taxon>Actinomycetota</taxon>
        <taxon>Actinomycetes</taxon>
        <taxon>Kitasatosporales</taxon>
        <taxon>Streptomycetaceae</taxon>
        <taxon>Streptomyces</taxon>
    </lineage>
</organism>
<name>A0A7W8BLR5_9ACTN</name>
<evidence type="ECO:0000313" key="2">
    <source>
        <dbReference type="EMBL" id="MBB5125706.1"/>
    </source>
</evidence>